<feature type="compositionally biased region" description="Pro residues" evidence="1">
    <location>
        <begin position="335"/>
        <end position="349"/>
    </location>
</feature>
<evidence type="ECO:0000313" key="4">
    <source>
        <dbReference type="Proteomes" id="UP000612055"/>
    </source>
</evidence>
<dbReference type="AlphaFoldDB" id="A0A835XVK1"/>
<evidence type="ECO:0000313" key="3">
    <source>
        <dbReference type="EMBL" id="KAG2490951.1"/>
    </source>
</evidence>
<feature type="signal peptide" evidence="2">
    <location>
        <begin position="1"/>
        <end position="25"/>
    </location>
</feature>
<gene>
    <name evidence="3" type="ORF">HYH03_010628</name>
</gene>
<accession>A0A835XVK1</accession>
<protein>
    <recommendedName>
        <fullName evidence="5">ThuA-like domain-containing protein</fullName>
    </recommendedName>
</protein>
<evidence type="ECO:0000256" key="1">
    <source>
        <dbReference type="SAM" id="MobiDB-lite"/>
    </source>
</evidence>
<evidence type="ECO:0008006" key="5">
    <source>
        <dbReference type="Google" id="ProtNLM"/>
    </source>
</evidence>
<evidence type="ECO:0000256" key="2">
    <source>
        <dbReference type="SAM" id="SignalP"/>
    </source>
</evidence>
<feature type="chain" id="PRO_5033041022" description="ThuA-like domain-containing protein" evidence="2">
    <location>
        <begin position="26"/>
        <end position="576"/>
    </location>
</feature>
<keyword evidence="2" id="KW-0732">Signal</keyword>
<dbReference type="OrthoDB" id="533753at2759"/>
<proteinExistence type="predicted"/>
<reference evidence="3" key="1">
    <citation type="journal article" date="2020" name="bioRxiv">
        <title>Comparative genomics of Chlamydomonas.</title>
        <authorList>
            <person name="Craig R.J."/>
            <person name="Hasan A.R."/>
            <person name="Ness R.W."/>
            <person name="Keightley P.D."/>
        </authorList>
    </citation>
    <scope>NUCLEOTIDE SEQUENCE</scope>
    <source>
        <strain evidence="3">CCAP 11/70</strain>
    </source>
</reference>
<sequence length="576" mass="61393">MAQMSLRSPACAGLVLVALLAGCSAALASPRVGLFMSDRTGVLDFNWDNGPANLKNQLKQLTSELQIVDAPSNKLDAFVVPPQNGHTFYSSAEDMDAVASFVAQGGLVILHDANHGQGQAAREFIAKALGYDGRWASCKVLGSNAKADFGLPELSNHAYNFLATETAWPAALEDAATTTVSTWCRHEDESATSVPLYTVQGDDMKTVVQAFGKAGVSGAVVVVSYSWKDGTQEQWGLLLKKLIDDFAAGAYTAPAQGNSADHPGLFDSVLETAAGASDAAAEVVRRFLQGSVGTYPAPVYPSPPSTPNVIIVQPPPPPSPPKDTVFPSPSTPVASPSPSPPPATPPSPMGVPVAATELPFADMPAFGAKGRTKRLVWANDVNFTAQIQPKKPLQLVDRNKTDCGPACKACKWAWKATNNSRSVAVFFKDPVLINRIYIMQTRNTGVIRVQTIKWTYPPQGLSSDKYLSGTIYDVPSDPTKCKSVLEITNLTATDAGLDLPVPTDPMYNQANLPAEFQTKAVGGILITILRNPLSGTAPKPTSGKNYGPFLEWVHFDGKVIYPQDTSIYTPYMPTQA</sequence>
<dbReference type="Proteomes" id="UP000612055">
    <property type="component" value="Unassembled WGS sequence"/>
</dbReference>
<keyword evidence="4" id="KW-1185">Reference proteome</keyword>
<feature type="region of interest" description="Disordered" evidence="1">
    <location>
        <begin position="306"/>
        <end position="351"/>
    </location>
</feature>
<dbReference type="EMBL" id="JAEHOE010000057">
    <property type="protein sequence ID" value="KAG2490951.1"/>
    <property type="molecule type" value="Genomic_DNA"/>
</dbReference>
<dbReference type="PROSITE" id="PS51257">
    <property type="entry name" value="PROKAR_LIPOPROTEIN"/>
    <property type="match status" value="1"/>
</dbReference>
<organism evidence="3 4">
    <name type="scientific">Edaphochlamys debaryana</name>
    <dbReference type="NCBI Taxonomy" id="47281"/>
    <lineage>
        <taxon>Eukaryota</taxon>
        <taxon>Viridiplantae</taxon>
        <taxon>Chlorophyta</taxon>
        <taxon>core chlorophytes</taxon>
        <taxon>Chlorophyceae</taxon>
        <taxon>CS clade</taxon>
        <taxon>Chlamydomonadales</taxon>
        <taxon>Chlamydomonadales incertae sedis</taxon>
        <taxon>Edaphochlamys</taxon>
    </lineage>
</organism>
<name>A0A835XVK1_9CHLO</name>
<comment type="caution">
    <text evidence="3">The sequence shown here is derived from an EMBL/GenBank/DDBJ whole genome shotgun (WGS) entry which is preliminary data.</text>
</comment>